<name>A0A5P2C9W2_STRVZ</name>
<feature type="transmembrane region" description="Helical" evidence="1">
    <location>
        <begin position="34"/>
        <end position="55"/>
    </location>
</feature>
<organism evidence="2 3">
    <name type="scientific">Streptomyces venezuelae</name>
    <dbReference type="NCBI Taxonomy" id="54571"/>
    <lineage>
        <taxon>Bacteria</taxon>
        <taxon>Bacillati</taxon>
        <taxon>Actinomycetota</taxon>
        <taxon>Actinomycetes</taxon>
        <taxon>Kitasatosporales</taxon>
        <taxon>Streptomycetaceae</taxon>
        <taxon>Streptomyces</taxon>
    </lineage>
</organism>
<dbReference type="Proteomes" id="UP000322927">
    <property type="component" value="Chromosome"/>
</dbReference>
<accession>A0A5P2C9W2</accession>
<keyword evidence="1" id="KW-0472">Membrane</keyword>
<feature type="transmembrane region" description="Helical" evidence="1">
    <location>
        <begin position="6"/>
        <end position="22"/>
    </location>
</feature>
<dbReference type="RefSeq" id="WP_055565705.1">
    <property type="nucleotide sequence ID" value="NZ_CP029192.1"/>
</dbReference>
<evidence type="ECO:0000313" key="3">
    <source>
        <dbReference type="Proteomes" id="UP000322927"/>
    </source>
</evidence>
<protein>
    <submittedName>
        <fullName evidence="2">Uncharacterized protein</fullName>
    </submittedName>
</protein>
<proteinExistence type="predicted"/>
<keyword evidence="1" id="KW-1133">Transmembrane helix</keyword>
<dbReference type="EMBL" id="CP029192">
    <property type="protein sequence ID" value="QES38638.1"/>
    <property type="molecule type" value="Genomic_DNA"/>
</dbReference>
<evidence type="ECO:0000256" key="1">
    <source>
        <dbReference type="SAM" id="Phobius"/>
    </source>
</evidence>
<gene>
    <name evidence="2" type="ORF">DEJ48_39280</name>
</gene>
<dbReference type="AlphaFoldDB" id="A0A5P2C9W2"/>
<evidence type="ECO:0000313" key="2">
    <source>
        <dbReference type="EMBL" id="QES38638.1"/>
    </source>
</evidence>
<sequence>MGFLYLAFFAAFLYLVPVALLCRKVAIKTTAKMGWTMAFLLIVFPVVLLVIGGVVDAKGAAS</sequence>
<keyword evidence="1" id="KW-0812">Transmembrane</keyword>
<reference evidence="2 3" key="1">
    <citation type="submission" date="2018-05" db="EMBL/GenBank/DDBJ databases">
        <title>Streptomyces venezuelae.</title>
        <authorList>
            <person name="Kim W."/>
            <person name="Lee N."/>
            <person name="Cho B.-K."/>
        </authorList>
    </citation>
    <scope>NUCLEOTIDE SEQUENCE [LARGE SCALE GENOMIC DNA]</scope>
    <source>
        <strain evidence="2 3">ATCC 14584</strain>
    </source>
</reference>